<dbReference type="GO" id="GO:0080120">
    <property type="term" value="P:CAAX-box protein maturation"/>
    <property type="evidence" value="ECO:0007669"/>
    <property type="project" value="UniProtKB-ARBA"/>
</dbReference>
<keyword evidence="1" id="KW-0472">Membrane</keyword>
<dbReference type="GO" id="GO:0004175">
    <property type="term" value="F:endopeptidase activity"/>
    <property type="evidence" value="ECO:0007669"/>
    <property type="project" value="UniProtKB-ARBA"/>
</dbReference>
<dbReference type="Pfam" id="PF02517">
    <property type="entry name" value="Rce1-like"/>
    <property type="match status" value="1"/>
</dbReference>
<feature type="transmembrane region" description="Helical" evidence="1">
    <location>
        <begin position="92"/>
        <end position="113"/>
    </location>
</feature>
<protein>
    <recommendedName>
        <fullName evidence="2">CAAX prenyl protease 2/Lysostaphin resistance protein A-like domain-containing protein</fullName>
    </recommendedName>
</protein>
<feature type="transmembrane region" description="Helical" evidence="1">
    <location>
        <begin position="119"/>
        <end position="139"/>
    </location>
</feature>
<sequence>MEAVASPAAARRPSYLPLPAFLFEPRGPALYIVRAWLLTFVPVVAIAATLYALADGGGFPVTFPLSGAAGFVLVALFAPLAETVLMSGPLLLLHRSFGFGPAVLGSAALWSVLHGLTAPAWGLTAFWMFLVFSTAFLAWRPRGYGAAVLVTAAIHALQNSLPALLLFGFGMG</sequence>
<dbReference type="AlphaFoldDB" id="A0A6J4TG77"/>
<keyword evidence="1" id="KW-0812">Transmembrane</keyword>
<feature type="domain" description="CAAX prenyl protease 2/Lysostaphin resistance protein A-like" evidence="2">
    <location>
        <begin position="68"/>
        <end position="160"/>
    </location>
</feature>
<evidence type="ECO:0000313" key="3">
    <source>
        <dbReference type="EMBL" id="CAA9521856.1"/>
    </source>
</evidence>
<name>A0A6J4TG77_9SPHN</name>
<reference evidence="3" key="1">
    <citation type="submission" date="2020-02" db="EMBL/GenBank/DDBJ databases">
        <authorList>
            <person name="Meier V. D."/>
        </authorList>
    </citation>
    <scope>NUCLEOTIDE SEQUENCE</scope>
    <source>
        <strain evidence="3">AVDCRST_MAG39</strain>
    </source>
</reference>
<proteinExistence type="predicted"/>
<evidence type="ECO:0000259" key="2">
    <source>
        <dbReference type="Pfam" id="PF02517"/>
    </source>
</evidence>
<gene>
    <name evidence="3" type="ORF">AVDCRST_MAG39-2811</name>
</gene>
<feature type="transmembrane region" description="Helical" evidence="1">
    <location>
        <begin position="146"/>
        <end position="169"/>
    </location>
</feature>
<feature type="transmembrane region" description="Helical" evidence="1">
    <location>
        <begin position="59"/>
        <end position="80"/>
    </location>
</feature>
<evidence type="ECO:0000256" key="1">
    <source>
        <dbReference type="SAM" id="Phobius"/>
    </source>
</evidence>
<keyword evidence="1" id="KW-1133">Transmembrane helix</keyword>
<accession>A0A6J4TG77</accession>
<dbReference type="InterPro" id="IPR003675">
    <property type="entry name" value="Rce1/LyrA-like_dom"/>
</dbReference>
<dbReference type="EMBL" id="CADCVW010000106">
    <property type="protein sequence ID" value="CAA9521856.1"/>
    <property type="molecule type" value="Genomic_DNA"/>
</dbReference>
<feature type="transmembrane region" description="Helical" evidence="1">
    <location>
        <begin position="31"/>
        <end position="53"/>
    </location>
</feature>
<organism evidence="3">
    <name type="scientific">uncultured Sphingomonadaceae bacterium</name>
    <dbReference type="NCBI Taxonomy" id="169976"/>
    <lineage>
        <taxon>Bacteria</taxon>
        <taxon>Pseudomonadati</taxon>
        <taxon>Pseudomonadota</taxon>
        <taxon>Alphaproteobacteria</taxon>
        <taxon>Sphingomonadales</taxon>
        <taxon>Sphingomonadaceae</taxon>
        <taxon>environmental samples</taxon>
    </lineage>
</organism>